<protein>
    <recommendedName>
        <fullName evidence="5">Lipase modulator</fullName>
    </recommendedName>
</protein>
<reference evidence="3 4" key="1">
    <citation type="submission" date="2021-02" db="EMBL/GenBank/DDBJ databases">
        <title>PHA producing bacteria isolated from coastal sediment in Guangdong, Shenzhen.</title>
        <authorList>
            <person name="Zheng W."/>
            <person name="Yu S."/>
            <person name="Huang Y."/>
        </authorList>
    </citation>
    <scope>NUCLEOTIDE SEQUENCE [LARGE SCALE GENOMIC DNA]</scope>
    <source>
        <strain evidence="3 4">TN21-5</strain>
    </source>
</reference>
<dbReference type="Proteomes" id="UP000664344">
    <property type="component" value="Unassembled WGS sequence"/>
</dbReference>
<evidence type="ECO:0008006" key="5">
    <source>
        <dbReference type="Google" id="ProtNLM"/>
    </source>
</evidence>
<feature type="region of interest" description="Disordered" evidence="2">
    <location>
        <begin position="26"/>
        <end position="64"/>
    </location>
</feature>
<evidence type="ECO:0000256" key="1">
    <source>
        <dbReference type="SAM" id="Coils"/>
    </source>
</evidence>
<sequence>MKTRMLWVIVPILALGLFVMWPAITQPPPERPEQSPEAPPNDPLSEPADSPPLPLSPEHQALLDNPKVKDFARRLELEEELQRFFADAAKLSDQERQAQARALQERIDQQEQASEISAPEAVLIRLAMIQVLSPDDATARAEASRVISRYQSEAEARLEDWRTTPKPEYERYKKREKAIVKEVMALNAIPGGLTRDQYLRERLQEARVEAMSPTARDDQSN</sequence>
<proteinExistence type="predicted"/>
<gene>
    <name evidence="3" type="ORF">JYP53_16280</name>
</gene>
<evidence type="ECO:0000313" key="4">
    <source>
        <dbReference type="Proteomes" id="UP000664344"/>
    </source>
</evidence>
<name>A0ABS3BI86_9GAMM</name>
<keyword evidence="4" id="KW-1185">Reference proteome</keyword>
<evidence type="ECO:0000256" key="2">
    <source>
        <dbReference type="SAM" id="MobiDB-lite"/>
    </source>
</evidence>
<feature type="coiled-coil region" evidence="1">
    <location>
        <begin position="74"/>
        <end position="113"/>
    </location>
</feature>
<comment type="caution">
    <text evidence="3">The sequence shown here is derived from an EMBL/GenBank/DDBJ whole genome shotgun (WGS) entry which is preliminary data.</text>
</comment>
<evidence type="ECO:0000313" key="3">
    <source>
        <dbReference type="EMBL" id="MBN7771467.1"/>
    </source>
</evidence>
<dbReference type="RefSeq" id="WP_206558243.1">
    <property type="nucleotide sequence ID" value="NZ_JAFKDB010000020.1"/>
</dbReference>
<organism evidence="3 4">
    <name type="scientific">Marinobacter daepoensis</name>
    <dbReference type="NCBI Taxonomy" id="262077"/>
    <lineage>
        <taxon>Bacteria</taxon>
        <taxon>Pseudomonadati</taxon>
        <taxon>Pseudomonadota</taxon>
        <taxon>Gammaproteobacteria</taxon>
        <taxon>Pseudomonadales</taxon>
        <taxon>Marinobacteraceae</taxon>
        <taxon>Marinobacter</taxon>
    </lineage>
</organism>
<keyword evidence="1" id="KW-0175">Coiled coil</keyword>
<dbReference type="EMBL" id="JAFKDB010000020">
    <property type="protein sequence ID" value="MBN7771467.1"/>
    <property type="molecule type" value="Genomic_DNA"/>
</dbReference>
<accession>A0ABS3BI86</accession>